<organism evidence="2 3">
    <name type="scientific">Pseudolactococcus piscium MKFS47</name>
    <dbReference type="NCBI Taxonomy" id="297352"/>
    <lineage>
        <taxon>Bacteria</taxon>
        <taxon>Bacillati</taxon>
        <taxon>Bacillota</taxon>
        <taxon>Bacilli</taxon>
        <taxon>Lactobacillales</taxon>
        <taxon>Streptococcaceae</taxon>
        <taxon>Pseudolactococcus</taxon>
    </lineage>
</organism>
<dbReference type="Gene3D" id="3.40.250.10">
    <property type="entry name" value="Rhodanese-like domain"/>
    <property type="match status" value="1"/>
</dbReference>
<dbReference type="HOGENOM" id="CLU_089574_13_2_9"/>
<dbReference type="PANTHER" id="PTHR43031">
    <property type="entry name" value="FAD-DEPENDENT OXIDOREDUCTASE"/>
    <property type="match status" value="1"/>
</dbReference>
<feature type="domain" description="Rhodanese" evidence="1">
    <location>
        <begin position="20"/>
        <end position="101"/>
    </location>
</feature>
<dbReference type="CDD" id="cd00158">
    <property type="entry name" value="RHOD"/>
    <property type="match status" value="1"/>
</dbReference>
<evidence type="ECO:0000313" key="3">
    <source>
        <dbReference type="Proteomes" id="UP000033166"/>
    </source>
</evidence>
<dbReference type="PANTHER" id="PTHR43031:SF17">
    <property type="entry name" value="SULFURTRANSFERASE YTWF-RELATED"/>
    <property type="match status" value="1"/>
</dbReference>
<protein>
    <submittedName>
        <fullName evidence="2">Rhodanese family protein 1</fullName>
    </submittedName>
</protein>
<evidence type="ECO:0000313" key="2">
    <source>
        <dbReference type="EMBL" id="CEN27724.1"/>
    </source>
</evidence>
<reference evidence="3" key="1">
    <citation type="submission" date="2015-01" db="EMBL/GenBank/DDBJ databases">
        <authorList>
            <person name="Andreevskaya M."/>
        </authorList>
    </citation>
    <scope>NUCLEOTIDE SEQUENCE [LARGE SCALE GENOMIC DNA]</scope>
    <source>
        <strain evidence="3">MKFS47</strain>
    </source>
</reference>
<dbReference type="KEGG" id="lpk:LACPI_0524"/>
<dbReference type="AlphaFoldDB" id="A0A0D6DUS7"/>
<dbReference type="InterPro" id="IPR050229">
    <property type="entry name" value="GlpE_sulfurtransferase"/>
</dbReference>
<dbReference type="PROSITE" id="PS50206">
    <property type="entry name" value="RHODANESE_3"/>
    <property type="match status" value="1"/>
</dbReference>
<proteinExistence type="predicted"/>
<dbReference type="Proteomes" id="UP000033166">
    <property type="component" value="Chromosome I"/>
</dbReference>
<dbReference type="SUPFAM" id="SSF52821">
    <property type="entry name" value="Rhodanese/Cell cycle control phosphatase"/>
    <property type="match status" value="1"/>
</dbReference>
<dbReference type="SMART" id="SM00450">
    <property type="entry name" value="RHOD"/>
    <property type="match status" value="1"/>
</dbReference>
<accession>A0A0D6DUS7</accession>
<dbReference type="RefSeq" id="WP_047914971.1">
    <property type="nucleotide sequence ID" value="NZ_LN774769.1"/>
</dbReference>
<dbReference type="EMBL" id="LN774769">
    <property type="protein sequence ID" value="CEN27724.1"/>
    <property type="molecule type" value="Genomic_DNA"/>
</dbReference>
<dbReference type="Pfam" id="PF00581">
    <property type="entry name" value="Rhodanese"/>
    <property type="match status" value="1"/>
</dbReference>
<dbReference type="STRING" id="1364.LP2241_20180"/>
<evidence type="ECO:0000259" key="1">
    <source>
        <dbReference type="PROSITE" id="PS50206"/>
    </source>
</evidence>
<dbReference type="InterPro" id="IPR036873">
    <property type="entry name" value="Rhodanese-like_dom_sf"/>
</dbReference>
<dbReference type="InterPro" id="IPR001763">
    <property type="entry name" value="Rhodanese-like_dom"/>
</dbReference>
<sequence length="104" mass="11620">MLSLFKKYPSVTTMELAELVKGNIRLLDVRTPSEYQGGHIAKAQNVPLNTIESYQATKDQPVYIICQSGMRSKQATRILSKKGVEAINVRGGMSQWYGLTKKSK</sequence>
<name>A0A0D6DUS7_9LACT</name>
<gene>
    <name evidence="2" type="ORF">LACPI_0524</name>
</gene>